<dbReference type="AlphaFoldDB" id="A0A139AK78"/>
<evidence type="ECO:0000313" key="1">
    <source>
        <dbReference type="EMBL" id="KXS17179.1"/>
    </source>
</evidence>
<feature type="non-terminal residue" evidence="1">
    <location>
        <position position="176"/>
    </location>
</feature>
<protein>
    <submittedName>
        <fullName evidence="1">Uncharacterized protein</fullName>
    </submittedName>
</protein>
<proteinExistence type="predicted"/>
<accession>A0A139AK78</accession>
<dbReference type="Proteomes" id="UP000070544">
    <property type="component" value="Unassembled WGS sequence"/>
</dbReference>
<evidence type="ECO:0000313" key="2">
    <source>
        <dbReference type="Proteomes" id="UP000070544"/>
    </source>
</evidence>
<gene>
    <name evidence="1" type="ORF">M427DRAFT_144431</name>
</gene>
<reference evidence="1 2" key="1">
    <citation type="journal article" date="2015" name="Genome Biol. Evol.">
        <title>Phylogenomic analyses indicate that early fungi evolved digesting cell walls of algal ancestors of land plants.</title>
        <authorList>
            <person name="Chang Y."/>
            <person name="Wang S."/>
            <person name="Sekimoto S."/>
            <person name="Aerts A.L."/>
            <person name="Choi C."/>
            <person name="Clum A."/>
            <person name="LaButti K.M."/>
            <person name="Lindquist E.A."/>
            <person name="Yee Ngan C."/>
            <person name="Ohm R.A."/>
            <person name="Salamov A.A."/>
            <person name="Grigoriev I.V."/>
            <person name="Spatafora J.W."/>
            <person name="Berbee M.L."/>
        </authorList>
    </citation>
    <scope>NUCLEOTIDE SEQUENCE [LARGE SCALE GENOMIC DNA]</scope>
    <source>
        <strain evidence="1 2">JEL478</strain>
    </source>
</reference>
<organism evidence="1 2">
    <name type="scientific">Gonapodya prolifera (strain JEL478)</name>
    <name type="common">Monoblepharis prolifera</name>
    <dbReference type="NCBI Taxonomy" id="1344416"/>
    <lineage>
        <taxon>Eukaryota</taxon>
        <taxon>Fungi</taxon>
        <taxon>Fungi incertae sedis</taxon>
        <taxon>Chytridiomycota</taxon>
        <taxon>Chytridiomycota incertae sedis</taxon>
        <taxon>Monoblepharidomycetes</taxon>
        <taxon>Monoblepharidales</taxon>
        <taxon>Gonapodyaceae</taxon>
        <taxon>Gonapodya</taxon>
    </lineage>
</organism>
<keyword evidence="2" id="KW-1185">Reference proteome</keyword>
<dbReference type="EMBL" id="KQ965748">
    <property type="protein sequence ID" value="KXS17179.1"/>
    <property type="molecule type" value="Genomic_DNA"/>
</dbReference>
<name>A0A139AK78_GONPJ</name>
<sequence>MSLDNYGTVWFDDRNRDGESPSCHKLCGIQCYSLTKSPTVDFQVKFGGCSGPGGSNSVLVLDDHFISCFHGWEMVRGRDGGRQQCRETTKRLWADTCDALCTIFWASVRVIRRNGQSRQSSCYIVYQRCANTLSPNSSSTIPTVHITSTTYPFFTLHLALLALSHTTPPRTVCGRH</sequence>